<dbReference type="InterPro" id="IPR052158">
    <property type="entry name" value="INH-QAR"/>
</dbReference>
<dbReference type="InterPro" id="IPR002818">
    <property type="entry name" value="DJ-1/PfpI"/>
</dbReference>
<organism evidence="2 3">
    <name type="scientific">Cadophora malorum</name>
    <dbReference type="NCBI Taxonomy" id="108018"/>
    <lineage>
        <taxon>Eukaryota</taxon>
        <taxon>Fungi</taxon>
        <taxon>Dikarya</taxon>
        <taxon>Ascomycota</taxon>
        <taxon>Pezizomycotina</taxon>
        <taxon>Leotiomycetes</taxon>
        <taxon>Helotiales</taxon>
        <taxon>Ploettnerulaceae</taxon>
        <taxon>Cadophora</taxon>
    </lineage>
</organism>
<dbReference type="EMBL" id="JAFJYH010000074">
    <property type="protein sequence ID" value="KAG4420943.1"/>
    <property type="molecule type" value="Genomic_DNA"/>
</dbReference>
<dbReference type="Proteomes" id="UP000664132">
    <property type="component" value="Unassembled WGS sequence"/>
</dbReference>
<dbReference type="AlphaFoldDB" id="A0A8H7WB05"/>
<proteinExistence type="predicted"/>
<gene>
    <name evidence="2" type="ORF">IFR04_005920</name>
</gene>
<keyword evidence="3" id="KW-1185">Reference proteome</keyword>
<sequence length="230" mass="24507">MFPYKVAVYLFPGGDLLDFSGPTEIYSCPSVSTGQVLFEITSFAHHNPVKPQTGALIYVPNASFEEVAAKIEDYDILVVPGSHGDVIKSLIASDEGKQLSALIAKFASLPPRIEGGKRFLQSVCTGAILVASSGVLANRTATTHHLNFDELKVVADEAAGGDSKITIVRRRWVDSGTTDAGVRIVNAGGVSSGIDLSLWVYEQFAGKEAADFAAEVAEFERRGKAWGVDS</sequence>
<dbReference type="SUPFAM" id="SSF52317">
    <property type="entry name" value="Class I glutamine amidotransferase-like"/>
    <property type="match status" value="1"/>
</dbReference>
<dbReference type="PANTHER" id="PTHR43130:SF3">
    <property type="entry name" value="HTH-TYPE TRANSCRIPTIONAL REGULATOR RV1931C"/>
    <property type="match status" value="1"/>
</dbReference>
<name>A0A8H7WB05_9HELO</name>
<dbReference type="Pfam" id="PF01965">
    <property type="entry name" value="DJ-1_PfpI"/>
    <property type="match status" value="1"/>
</dbReference>
<dbReference type="OrthoDB" id="543156at2759"/>
<comment type="caution">
    <text evidence="2">The sequence shown here is derived from an EMBL/GenBank/DDBJ whole genome shotgun (WGS) entry which is preliminary data.</text>
</comment>
<dbReference type="Gene3D" id="3.40.50.880">
    <property type="match status" value="1"/>
</dbReference>
<evidence type="ECO:0000259" key="1">
    <source>
        <dbReference type="Pfam" id="PF01965"/>
    </source>
</evidence>
<dbReference type="PANTHER" id="PTHR43130">
    <property type="entry name" value="ARAC-FAMILY TRANSCRIPTIONAL REGULATOR"/>
    <property type="match status" value="1"/>
</dbReference>
<protein>
    <recommendedName>
        <fullName evidence="1">DJ-1/PfpI domain-containing protein</fullName>
    </recommendedName>
</protein>
<dbReference type="InterPro" id="IPR029062">
    <property type="entry name" value="Class_I_gatase-like"/>
</dbReference>
<evidence type="ECO:0000313" key="3">
    <source>
        <dbReference type="Proteomes" id="UP000664132"/>
    </source>
</evidence>
<reference evidence="2" key="1">
    <citation type="submission" date="2021-02" db="EMBL/GenBank/DDBJ databases">
        <title>Genome sequence Cadophora malorum strain M34.</title>
        <authorList>
            <person name="Stefanovic E."/>
            <person name="Vu D."/>
            <person name="Scully C."/>
            <person name="Dijksterhuis J."/>
            <person name="Roader J."/>
            <person name="Houbraken J."/>
        </authorList>
    </citation>
    <scope>NUCLEOTIDE SEQUENCE</scope>
    <source>
        <strain evidence="2">M34</strain>
    </source>
</reference>
<feature type="domain" description="DJ-1/PfpI" evidence="1">
    <location>
        <begin position="5"/>
        <end position="152"/>
    </location>
</feature>
<evidence type="ECO:0000313" key="2">
    <source>
        <dbReference type="EMBL" id="KAG4420943.1"/>
    </source>
</evidence>
<accession>A0A8H7WB05</accession>